<evidence type="ECO:0000313" key="10">
    <source>
        <dbReference type="Proteomes" id="UP000838160"/>
    </source>
</evidence>
<keyword evidence="9" id="KW-0328">Glycosyltransferase</keyword>
<evidence type="ECO:0000256" key="1">
    <source>
        <dbReference type="ARBA" id="ARBA00004713"/>
    </source>
</evidence>
<dbReference type="EC" id="2.4.99.12" evidence="2 7"/>
<keyword evidence="7" id="KW-0812">Transmembrane</keyword>
<dbReference type="GO" id="GO:0043842">
    <property type="term" value="F:Kdo transferase activity"/>
    <property type="evidence" value="ECO:0007669"/>
    <property type="project" value="UniProtKB-EC"/>
</dbReference>
<keyword evidence="7" id="KW-0448">Lipopolysaccharide biosynthesis</keyword>
<dbReference type="InterPro" id="IPR038107">
    <property type="entry name" value="Glycos_transf_N_sf"/>
</dbReference>
<accession>A0ABN8DK16</accession>
<keyword evidence="4 7" id="KW-0808">Transferase</keyword>
<comment type="caution">
    <text evidence="9">The sequence shown here is derived from an EMBL/GenBank/DDBJ whole genome shotgun (WGS) entry which is preliminary data.</text>
</comment>
<evidence type="ECO:0000256" key="4">
    <source>
        <dbReference type="ARBA" id="ARBA00022679"/>
    </source>
</evidence>
<dbReference type="PANTHER" id="PTHR42755">
    <property type="entry name" value="3-DEOXY-MANNO-OCTULOSONATE CYTIDYLYLTRANSFERASE"/>
    <property type="match status" value="1"/>
</dbReference>
<evidence type="ECO:0000256" key="3">
    <source>
        <dbReference type="ARBA" id="ARBA00019077"/>
    </source>
</evidence>
<feature type="transmembrane region" description="Helical" evidence="7">
    <location>
        <begin position="6"/>
        <end position="27"/>
    </location>
</feature>
<dbReference type="InterPro" id="IPR039901">
    <property type="entry name" value="Kdotransferase"/>
</dbReference>
<proteinExistence type="inferred from homology"/>
<evidence type="ECO:0000313" key="9">
    <source>
        <dbReference type="EMBL" id="CAH0527248.1"/>
    </source>
</evidence>
<keyword evidence="7" id="KW-1133">Transmembrane helix</keyword>
<evidence type="ECO:0000256" key="7">
    <source>
        <dbReference type="RuleBase" id="RU365103"/>
    </source>
</evidence>
<keyword evidence="7" id="KW-0472">Membrane</keyword>
<comment type="subcellular location">
    <subcellularLocation>
        <location evidence="7">Cell membrane</location>
    </subcellularLocation>
</comment>
<keyword evidence="7" id="KW-1003">Cell membrane</keyword>
<dbReference type="NCBIfam" id="NF004388">
    <property type="entry name" value="PRK05749.1-4"/>
    <property type="match status" value="1"/>
</dbReference>
<dbReference type="InterPro" id="IPR007507">
    <property type="entry name" value="Glycos_transf_N"/>
</dbReference>
<comment type="function">
    <text evidence="7">Involved in lipopolysaccharide (LPS) biosynthesis. Catalyzes the transfer of 3-deoxy-D-manno-octulosonate (Kdo) residue(s) from CMP-Kdo to lipid IV(A), the tetraacyldisaccharide-1,4'-bisphosphate precursor of lipid A.</text>
</comment>
<feature type="domain" description="3-deoxy-D-manno-octulosonic-acid transferase N-terminal" evidence="8">
    <location>
        <begin position="39"/>
        <end position="217"/>
    </location>
</feature>
<dbReference type="Gene3D" id="3.40.50.2000">
    <property type="entry name" value="Glycogen Phosphorylase B"/>
    <property type="match status" value="1"/>
</dbReference>
<comment type="pathway">
    <text evidence="1 7">Bacterial outer membrane biogenesis; LPS core biosynthesis.</text>
</comment>
<name>A0ABN8DK16_9VIBR</name>
<comment type="similarity">
    <text evidence="7">Belongs to the glycosyltransferase group 1 family.</text>
</comment>
<dbReference type="EMBL" id="CAKLCM010000002">
    <property type="protein sequence ID" value="CAH0527248.1"/>
    <property type="molecule type" value="Genomic_DNA"/>
</dbReference>
<dbReference type="Proteomes" id="UP000838160">
    <property type="component" value="Unassembled WGS sequence"/>
</dbReference>
<evidence type="ECO:0000256" key="2">
    <source>
        <dbReference type="ARBA" id="ARBA00012621"/>
    </source>
</evidence>
<dbReference type="SUPFAM" id="SSF53756">
    <property type="entry name" value="UDP-Glycosyltransferase/glycogen phosphorylase"/>
    <property type="match status" value="1"/>
</dbReference>
<evidence type="ECO:0000256" key="5">
    <source>
        <dbReference type="ARBA" id="ARBA00031445"/>
    </source>
</evidence>
<dbReference type="PANTHER" id="PTHR42755:SF1">
    <property type="entry name" value="3-DEOXY-D-MANNO-OCTULOSONIC ACID TRANSFERASE, MITOCHONDRIAL-RELATED"/>
    <property type="match status" value="1"/>
</dbReference>
<evidence type="ECO:0000259" key="8">
    <source>
        <dbReference type="Pfam" id="PF04413"/>
    </source>
</evidence>
<organism evidence="9 10">
    <name type="scientific">Vibrio hippocampi</name>
    <dbReference type="NCBI Taxonomy" id="654686"/>
    <lineage>
        <taxon>Bacteria</taxon>
        <taxon>Pseudomonadati</taxon>
        <taxon>Pseudomonadota</taxon>
        <taxon>Gammaproteobacteria</taxon>
        <taxon>Vibrionales</taxon>
        <taxon>Vibrionaceae</taxon>
        <taxon>Vibrio</taxon>
    </lineage>
</organism>
<comment type="catalytic activity">
    <reaction evidence="6 7">
        <text>lipid IVA (E. coli) + CMP-3-deoxy-beta-D-manno-octulosonate = alpha-Kdo-(2-&gt;6)-lipid IVA (E. coli) + CMP + H(+)</text>
        <dbReference type="Rhea" id="RHEA:28066"/>
        <dbReference type="ChEBI" id="CHEBI:15378"/>
        <dbReference type="ChEBI" id="CHEBI:58603"/>
        <dbReference type="ChEBI" id="CHEBI:60364"/>
        <dbReference type="ChEBI" id="CHEBI:60377"/>
        <dbReference type="ChEBI" id="CHEBI:85987"/>
        <dbReference type="EC" id="2.4.99.12"/>
    </reaction>
</comment>
<keyword evidence="10" id="KW-1185">Reference proteome</keyword>
<protein>
    <recommendedName>
        <fullName evidence="3 7">3-deoxy-D-manno-octulosonic acid transferase</fullName>
        <shortName evidence="7">Kdo transferase</shortName>
        <ecNumber evidence="2 7">2.4.99.12</ecNumber>
    </recommendedName>
    <alternativeName>
        <fullName evidence="5 7">Lipid IV(A) 3-deoxy-D-manno-octulosonic acid transferase</fullName>
    </alternativeName>
</protein>
<sequence length="427" mass="47009">MKPKPMIRLIYTLILAVASPILLLGLYKKKPGKPSVGSRWKEHFGCTPKLSNPNARPVWIHAVSVGEVIAISPLIRQLKQQQPETTIVLTTTTPTGAEQASKLGEWVEHRYMPIDFGFAVSGFIKAIQPQALYIVETELWPNTLHKVAQAGIPISVINARLSERSYQRYAKFQSVFDLVSKNLTTLLCQYQDDAERFIRLGVDAEKVFVTGSIKFDIQVDPTALTQGQALRQPIGQRPVWIAASTHEGEDLPIIKAHQTLLKSHPNALLILVPRHPERFNAVANLVSQQGLTIVTRTSGETITPNTQVYLADTMGEMMSMLSAADICFMGGSLLGDKVGGHNLLEPAEIGMPMLTGPSYFNFKDISEQLIALRACQVVETPEAIAKAVEGLIDSETDRIEQGRNAKAFVRQSKGAVGRTIEILDKRG</sequence>
<dbReference type="Pfam" id="PF04413">
    <property type="entry name" value="Glycos_transf_N"/>
    <property type="match status" value="1"/>
</dbReference>
<gene>
    <name evidence="9" type="primary">waaA</name>
    <name evidence="9" type="ORF">VHP8226_02576</name>
</gene>
<dbReference type="RefSeq" id="WP_237485384.1">
    <property type="nucleotide sequence ID" value="NZ_CAKLCM010000002.1"/>
</dbReference>
<evidence type="ECO:0000256" key="6">
    <source>
        <dbReference type="ARBA" id="ARBA00049183"/>
    </source>
</evidence>
<reference evidence="9" key="1">
    <citation type="submission" date="2021-12" db="EMBL/GenBank/DDBJ databases">
        <authorList>
            <person name="Rodrigo-Torres L."/>
            <person name="Arahal R. D."/>
            <person name="Lucena T."/>
        </authorList>
    </citation>
    <scope>NUCLEOTIDE SEQUENCE</scope>
    <source>
        <strain evidence="9">CECT 8226</strain>
    </source>
</reference>
<dbReference type="Gene3D" id="3.40.50.11720">
    <property type="entry name" value="3-Deoxy-D-manno-octulosonic-acid transferase, N-terminal domain"/>
    <property type="match status" value="1"/>
</dbReference>